<dbReference type="EMBL" id="KQ978072">
    <property type="protein sequence ID" value="KYM97288.1"/>
    <property type="molecule type" value="Genomic_DNA"/>
</dbReference>
<reference evidence="1 2" key="1">
    <citation type="submission" date="2016-03" db="EMBL/GenBank/DDBJ databases">
        <title>Cyphomyrmex costatus WGS genome.</title>
        <authorList>
            <person name="Nygaard S."/>
            <person name="Hu H."/>
            <person name="Boomsma J."/>
            <person name="Zhang G."/>
        </authorList>
    </citation>
    <scope>NUCLEOTIDE SEQUENCE [LARGE SCALE GENOMIC DNA]</scope>
    <source>
        <strain evidence="1">MS0001</strain>
        <tissue evidence="1">Whole body</tissue>
    </source>
</reference>
<name>A0A195CB04_9HYME</name>
<keyword evidence="2" id="KW-1185">Reference proteome</keyword>
<evidence type="ECO:0000313" key="2">
    <source>
        <dbReference type="Proteomes" id="UP000078542"/>
    </source>
</evidence>
<evidence type="ECO:0000313" key="1">
    <source>
        <dbReference type="EMBL" id="KYM97288.1"/>
    </source>
</evidence>
<sequence>MPRQLEEVDGPLCPAPGSILFFRASSTSQSDTPPHSAHFSPPLCQCTTDVDGEQRAEVVCVASPMTHEREKERQSGFDFISRMNMQLRDSHHRNYHAASRRVVTLRIT</sequence>
<accession>A0A195CB04</accession>
<gene>
    <name evidence="1" type="ORF">ALC62_12021</name>
</gene>
<dbReference type="AlphaFoldDB" id="A0A195CB04"/>
<proteinExistence type="predicted"/>
<dbReference type="Proteomes" id="UP000078542">
    <property type="component" value="Unassembled WGS sequence"/>
</dbReference>
<protein>
    <submittedName>
        <fullName evidence="1">Uncharacterized protein</fullName>
    </submittedName>
</protein>
<organism evidence="1 2">
    <name type="scientific">Cyphomyrmex costatus</name>
    <dbReference type="NCBI Taxonomy" id="456900"/>
    <lineage>
        <taxon>Eukaryota</taxon>
        <taxon>Metazoa</taxon>
        <taxon>Ecdysozoa</taxon>
        <taxon>Arthropoda</taxon>
        <taxon>Hexapoda</taxon>
        <taxon>Insecta</taxon>
        <taxon>Pterygota</taxon>
        <taxon>Neoptera</taxon>
        <taxon>Endopterygota</taxon>
        <taxon>Hymenoptera</taxon>
        <taxon>Apocrita</taxon>
        <taxon>Aculeata</taxon>
        <taxon>Formicoidea</taxon>
        <taxon>Formicidae</taxon>
        <taxon>Myrmicinae</taxon>
        <taxon>Cyphomyrmex</taxon>
    </lineage>
</organism>